<protein>
    <recommendedName>
        <fullName evidence="3">Myb/SANT-like domain-containing protein</fullName>
    </recommendedName>
</protein>
<reference evidence="1" key="1">
    <citation type="submission" date="2018-01" db="EMBL/GenBank/DDBJ databases">
        <authorList>
            <person name="Mao J.F."/>
        </authorList>
    </citation>
    <scope>NUCLEOTIDE SEQUENCE</scope>
    <source>
        <strain evidence="1">Huo1</strain>
        <tissue evidence="1">Leaf</tissue>
    </source>
</reference>
<evidence type="ECO:0000313" key="1">
    <source>
        <dbReference type="EMBL" id="KAG6403469.1"/>
    </source>
</evidence>
<comment type="caution">
    <text evidence="1">The sequence shown here is derived from an EMBL/GenBank/DDBJ whole genome shotgun (WGS) entry which is preliminary data.</text>
</comment>
<dbReference type="Proteomes" id="UP000298416">
    <property type="component" value="Unassembled WGS sequence"/>
</dbReference>
<keyword evidence="2" id="KW-1185">Reference proteome</keyword>
<sequence length="130" mass="14978">MERCAMLFNLIEVGSAGGSDMGRKTRRGWTYREEKALLASLKDKIGQEWNRSGIGFNLNGDHKIECGDEQWEQIIKWPYWEDWKEIFGHDRANGKNAVDILEAINELDEHHNIGNMGVDGTDYHVNLESR</sequence>
<dbReference type="EMBL" id="PNBA02000013">
    <property type="protein sequence ID" value="KAG6403469.1"/>
    <property type="molecule type" value="Genomic_DNA"/>
</dbReference>
<evidence type="ECO:0000313" key="2">
    <source>
        <dbReference type="Proteomes" id="UP000298416"/>
    </source>
</evidence>
<organism evidence="1">
    <name type="scientific">Salvia splendens</name>
    <name type="common">Scarlet sage</name>
    <dbReference type="NCBI Taxonomy" id="180675"/>
    <lineage>
        <taxon>Eukaryota</taxon>
        <taxon>Viridiplantae</taxon>
        <taxon>Streptophyta</taxon>
        <taxon>Embryophyta</taxon>
        <taxon>Tracheophyta</taxon>
        <taxon>Spermatophyta</taxon>
        <taxon>Magnoliopsida</taxon>
        <taxon>eudicotyledons</taxon>
        <taxon>Gunneridae</taxon>
        <taxon>Pentapetalae</taxon>
        <taxon>asterids</taxon>
        <taxon>lamiids</taxon>
        <taxon>Lamiales</taxon>
        <taxon>Lamiaceae</taxon>
        <taxon>Nepetoideae</taxon>
        <taxon>Mentheae</taxon>
        <taxon>Salviinae</taxon>
        <taxon>Salvia</taxon>
        <taxon>Salvia subgen. Calosphace</taxon>
        <taxon>core Calosphace</taxon>
    </lineage>
</organism>
<gene>
    <name evidence="1" type="ORF">SASPL_135691</name>
</gene>
<reference evidence="1" key="2">
    <citation type="submission" date="2020-08" db="EMBL/GenBank/DDBJ databases">
        <title>Plant Genome Project.</title>
        <authorList>
            <person name="Zhang R.-G."/>
        </authorList>
    </citation>
    <scope>NUCLEOTIDE SEQUENCE</scope>
    <source>
        <strain evidence="1">Huo1</strain>
        <tissue evidence="1">Leaf</tissue>
    </source>
</reference>
<proteinExistence type="predicted"/>
<evidence type="ECO:0008006" key="3">
    <source>
        <dbReference type="Google" id="ProtNLM"/>
    </source>
</evidence>
<dbReference type="AlphaFoldDB" id="A0A8X8ZGU9"/>
<accession>A0A8X8ZGU9</accession>
<name>A0A8X8ZGU9_SALSN</name>